<dbReference type="AlphaFoldDB" id="T1AFY5"/>
<dbReference type="SUPFAM" id="SSF56601">
    <property type="entry name" value="beta-lactamase/transpeptidase-like"/>
    <property type="match status" value="1"/>
</dbReference>
<dbReference type="InterPro" id="IPR001466">
    <property type="entry name" value="Beta-lactam-related"/>
</dbReference>
<gene>
    <name evidence="2" type="ORF">B1B_15155</name>
</gene>
<accession>T1AFY5</accession>
<reference evidence="2" key="2">
    <citation type="journal article" date="2014" name="ISME J.">
        <title>Microbial stratification in low pH oxic and suboxic macroscopic growths along an acid mine drainage.</title>
        <authorList>
            <person name="Mendez-Garcia C."/>
            <person name="Mesa V."/>
            <person name="Sprenger R.R."/>
            <person name="Richter M."/>
            <person name="Diez M.S."/>
            <person name="Solano J."/>
            <person name="Bargiela R."/>
            <person name="Golyshina O.V."/>
            <person name="Manteca A."/>
            <person name="Ramos J.L."/>
            <person name="Gallego J.R."/>
            <person name="Llorente I."/>
            <person name="Martins Dos Santos V.A."/>
            <person name="Jensen O.N."/>
            <person name="Pelaez A.I."/>
            <person name="Sanchez J."/>
            <person name="Ferrer M."/>
        </authorList>
    </citation>
    <scope>NUCLEOTIDE SEQUENCE</scope>
</reference>
<protein>
    <submittedName>
        <fullName evidence="2">Beta-lactamase-related protein</fullName>
    </submittedName>
</protein>
<dbReference type="Gene3D" id="3.40.710.10">
    <property type="entry name" value="DD-peptidase/beta-lactamase superfamily"/>
    <property type="match status" value="1"/>
</dbReference>
<reference evidence="2" key="1">
    <citation type="submission" date="2013-08" db="EMBL/GenBank/DDBJ databases">
        <authorList>
            <person name="Mendez C."/>
            <person name="Richter M."/>
            <person name="Ferrer M."/>
            <person name="Sanchez J."/>
        </authorList>
    </citation>
    <scope>NUCLEOTIDE SEQUENCE</scope>
</reference>
<evidence type="ECO:0000313" key="2">
    <source>
        <dbReference type="EMBL" id="EQD39944.1"/>
    </source>
</evidence>
<comment type="caution">
    <text evidence="2">The sequence shown here is derived from an EMBL/GenBank/DDBJ whole genome shotgun (WGS) entry which is preliminary data.</text>
</comment>
<sequence>RECGPLSGWDAPGSGDYSEYAGWHFLGEIIEASTGNAFNEVIREEVLEPLGMVDTFYGMSASEHKKTCKRIGVMMDLSTSCPVPMLADKMRTICSEWNPGYGCYGTAGDLVKMVIAIDDALNKREGAILTFDSAYQLAREGRGLRLDRTTRENYDFALGFMLDLVSNGFGRYISST</sequence>
<feature type="domain" description="Beta-lactamase-related" evidence="1">
    <location>
        <begin position="10"/>
        <end position="168"/>
    </location>
</feature>
<dbReference type="Pfam" id="PF00144">
    <property type="entry name" value="Beta-lactamase"/>
    <property type="match status" value="1"/>
</dbReference>
<dbReference type="EMBL" id="AUZY01010077">
    <property type="protein sequence ID" value="EQD39944.1"/>
    <property type="molecule type" value="Genomic_DNA"/>
</dbReference>
<proteinExistence type="predicted"/>
<organism evidence="2">
    <name type="scientific">mine drainage metagenome</name>
    <dbReference type="NCBI Taxonomy" id="410659"/>
    <lineage>
        <taxon>unclassified sequences</taxon>
        <taxon>metagenomes</taxon>
        <taxon>ecological metagenomes</taxon>
    </lineage>
</organism>
<feature type="non-terminal residue" evidence="2">
    <location>
        <position position="1"/>
    </location>
</feature>
<evidence type="ECO:0000259" key="1">
    <source>
        <dbReference type="Pfam" id="PF00144"/>
    </source>
</evidence>
<dbReference type="InterPro" id="IPR012338">
    <property type="entry name" value="Beta-lactam/transpept-like"/>
</dbReference>
<name>T1AFY5_9ZZZZ</name>
<feature type="non-terminal residue" evidence="2">
    <location>
        <position position="176"/>
    </location>
</feature>